<dbReference type="GO" id="GO:0003676">
    <property type="term" value="F:nucleic acid binding"/>
    <property type="evidence" value="ECO:0007669"/>
    <property type="project" value="InterPro"/>
</dbReference>
<sequence>MRDRLLTNVDRQRRGMKEESHCSRYGARWESDTEPSEGWVKVSSDGSVDTEAGISAIGGILRNDQEARAPLSAGIRLAWENGYRRVEVESDNALLINAICSGYAARNSLSEVGEIQRLSTSKWGVIFRHISRQQNLVADVLQMVEQEWLPLFADRNDGYAKGRREKVYHEGEEPVSLTKDNCLESKQEIKLGETSCELQASHPWLPNKILIFMEDLSSISLIP</sequence>
<evidence type="ECO:0000313" key="3">
    <source>
        <dbReference type="Proteomes" id="UP000593577"/>
    </source>
</evidence>
<dbReference type="GO" id="GO:0004523">
    <property type="term" value="F:RNA-DNA hybrid ribonuclease activity"/>
    <property type="evidence" value="ECO:0007669"/>
    <property type="project" value="InterPro"/>
</dbReference>
<protein>
    <recommendedName>
        <fullName evidence="1">RNase H type-1 domain-containing protein</fullName>
    </recommendedName>
</protein>
<organism evidence="2 3">
    <name type="scientific">Gossypium aridum</name>
    <name type="common">American cotton</name>
    <name type="synonym">Erioxylum aridum</name>
    <dbReference type="NCBI Taxonomy" id="34290"/>
    <lineage>
        <taxon>Eukaryota</taxon>
        <taxon>Viridiplantae</taxon>
        <taxon>Streptophyta</taxon>
        <taxon>Embryophyta</taxon>
        <taxon>Tracheophyta</taxon>
        <taxon>Spermatophyta</taxon>
        <taxon>Magnoliopsida</taxon>
        <taxon>eudicotyledons</taxon>
        <taxon>Gunneridae</taxon>
        <taxon>Pentapetalae</taxon>
        <taxon>rosids</taxon>
        <taxon>malvids</taxon>
        <taxon>Malvales</taxon>
        <taxon>Malvaceae</taxon>
        <taxon>Malvoideae</taxon>
        <taxon>Gossypium</taxon>
    </lineage>
</organism>
<proteinExistence type="predicted"/>
<dbReference type="SUPFAM" id="SSF53098">
    <property type="entry name" value="Ribonuclease H-like"/>
    <property type="match status" value="1"/>
</dbReference>
<evidence type="ECO:0000259" key="1">
    <source>
        <dbReference type="Pfam" id="PF13456"/>
    </source>
</evidence>
<dbReference type="Pfam" id="PF13456">
    <property type="entry name" value="RVT_3"/>
    <property type="match status" value="1"/>
</dbReference>
<dbReference type="PANTHER" id="PTHR47723:SF24">
    <property type="entry name" value="RNASE H TYPE-1 DOMAIN-CONTAINING PROTEIN"/>
    <property type="match status" value="1"/>
</dbReference>
<keyword evidence="3" id="KW-1185">Reference proteome</keyword>
<dbReference type="EMBL" id="JABFAA010000003">
    <property type="protein sequence ID" value="MBA0678128.1"/>
    <property type="molecule type" value="Genomic_DNA"/>
</dbReference>
<dbReference type="Proteomes" id="UP000593577">
    <property type="component" value="Unassembled WGS sequence"/>
</dbReference>
<comment type="caution">
    <text evidence="2">The sequence shown here is derived from an EMBL/GenBank/DDBJ whole genome shotgun (WGS) entry which is preliminary data.</text>
</comment>
<dbReference type="AlphaFoldDB" id="A0A7J8WSV2"/>
<feature type="non-terminal residue" evidence="2">
    <location>
        <position position="223"/>
    </location>
</feature>
<dbReference type="InterPro" id="IPR053151">
    <property type="entry name" value="RNase_H-like"/>
</dbReference>
<dbReference type="InterPro" id="IPR002156">
    <property type="entry name" value="RNaseH_domain"/>
</dbReference>
<accession>A0A7J8WSV2</accession>
<dbReference type="InterPro" id="IPR012337">
    <property type="entry name" value="RNaseH-like_sf"/>
</dbReference>
<reference evidence="2 3" key="1">
    <citation type="journal article" date="2019" name="Genome Biol. Evol.">
        <title>Insights into the evolution of the New World diploid cottons (Gossypium, subgenus Houzingenia) based on genome sequencing.</title>
        <authorList>
            <person name="Grover C.E."/>
            <person name="Arick M.A. 2nd"/>
            <person name="Thrash A."/>
            <person name="Conover J.L."/>
            <person name="Sanders W.S."/>
            <person name="Peterson D.G."/>
            <person name="Frelichowski J.E."/>
            <person name="Scheffler J.A."/>
            <person name="Scheffler B.E."/>
            <person name="Wendel J.F."/>
        </authorList>
    </citation>
    <scope>NUCLEOTIDE SEQUENCE [LARGE SCALE GENOMIC DNA]</scope>
    <source>
        <strain evidence="2">185</strain>
        <tissue evidence="2">Leaf</tissue>
    </source>
</reference>
<gene>
    <name evidence="2" type="ORF">Goari_019490</name>
</gene>
<dbReference type="PANTHER" id="PTHR47723">
    <property type="entry name" value="OS05G0353850 PROTEIN"/>
    <property type="match status" value="1"/>
</dbReference>
<dbReference type="Gene3D" id="3.30.420.10">
    <property type="entry name" value="Ribonuclease H-like superfamily/Ribonuclease H"/>
    <property type="match status" value="1"/>
</dbReference>
<dbReference type="InterPro" id="IPR044730">
    <property type="entry name" value="RNase_H-like_dom_plant"/>
</dbReference>
<dbReference type="InterPro" id="IPR036397">
    <property type="entry name" value="RNaseH_sf"/>
</dbReference>
<dbReference type="CDD" id="cd06222">
    <property type="entry name" value="RNase_H_like"/>
    <property type="match status" value="1"/>
</dbReference>
<feature type="domain" description="RNase H type-1" evidence="1">
    <location>
        <begin position="71"/>
        <end position="141"/>
    </location>
</feature>
<name>A0A7J8WSV2_GOSAI</name>
<evidence type="ECO:0000313" key="2">
    <source>
        <dbReference type="EMBL" id="MBA0678128.1"/>
    </source>
</evidence>